<evidence type="ECO:0000256" key="18">
    <source>
        <dbReference type="ARBA" id="ARBA00023180"/>
    </source>
</evidence>
<keyword evidence="9" id="KW-0677">Repeat</keyword>
<evidence type="ECO:0000256" key="13">
    <source>
        <dbReference type="ARBA" id="ARBA00022989"/>
    </source>
</evidence>
<dbReference type="SUPFAM" id="SSF56112">
    <property type="entry name" value="Protein kinase-like (PK-like)"/>
    <property type="match status" value="1"/>
</dbReference>
<dbReference type="Pfam" id="PF00757">
    <property type="entry name" value="Furin-like"/>
    <property type="match status" value="1"/>
</dbReference>
<feature type="domain" description="Fibronectin type-III" evidence="27">
    <location>
        <begin position="461"/>
        <end position="569"/>
    </location>
</feature>
<dbReference type="Gene3D" id="1.10.510.10">
    <property type="entry name" value="Transferase(Phosphotransferase) domain 1"/>
    <property type="match status" value="1"/>
</dbReference>
<dbReference type="Pfam" id="PF07714">
    <property type="entry name" value="PK_Tyr_Ser-Thr"/>
    <property type="match status" value="1"/>
</dbReference>
<evidence type="ECO:0000256" key="8">
    <source>
        <dbReference type="ARBA" id="ARBA00022729"/>
    </source>
</evidence>
<dbReference type="InterPro" id="IPR017441">
    <property type="entry name" value="Protein_kinase_ATP_BS"/>
</dbReference>
<proteinExistence type="inferred from homology"/>
<keyword evidence="14 24" id="KW-0472">Membrane</keyword>
<dbReference type="CDD" id="cd00063">
    <property type="entry name" value="FN3"/>
    <property type="match status" value="3"/>
</dbReference>
<dbReference type="PROSITE" id="PS50853">
    <property type="entry name" value="FN3"/>
    <property type="match status" value="2"/>
</dbReference>
<dbReference type="GO" id="GO:0043410">
    <property type="term" value="P:positive regulation of MAPK cascade"/>
    <property type="evidence" value="ECO:0007669"/>
    <property type="project" value="TreeGrafter"/>
</dbReference>
<evidence type="ECO:0000256" key="6">
    <source>
        <dbReference type="ARBA" id="ARBA00022692"/>
    </source>
</evidence>
<evidence type="ECO:0000256" key="12">
    <source>
        <dbReference type="ARBA" id="ARBA00022840"/>
    </source>
</evidence>
<keyword evidence="13 24" id="KW-1133">Transmembrane helix</keyword>
<evidence type="ECO:0000256" key="7">
    <source>
        <dbReference type="ARBA" id="ARBA00022723"/>
    </source>
</evidence>
<evidence type="ECO:0000256" key="21">
    <source>
        <dbReference type="PROSITE-ProRule" id="PRU10141"/>
    </source>
</evidence>
<dbReference type="OrthoDB" id="5809444at2759"/>
<keyword evidence="3 22" id="KW-0597">Phosphoprotein</keyword>
<keyword evidence="18" id="KW-0325">Glycoprotein</keyword>
<dbReference type="GO" id="GO:0051897">
    <property type="term" value="P:positive regulation of phosphatidylinositol 3-kinase/protein kinase B signal transduction"/>
    <property type="evidence" value="ECO:0007669"/>
    <property type="project" value="TreeGrafter"/>
</dbReference>
<dbReference type="InterPro" id="IPR000494">
    <property type="entry name" value="Rcpt_L-dom"/>
</dbReference>
<evidence type="ECO:0000256" key="16">
    <source>
        <dbReference type="ARBA" id="ARBA00023157"/>
    </source>
</evidence>
<keyword evidence="6 22" id="KW-0812">Transmembrane</keyword>
<evidence type="ECO:0000256" key="4">
    <source>
        <dbReference type="ARBA" id="ARBA00022679"/>
    </source>
</evidence>
<dbReference type="InterPro" id="IPR036116">
    <property type="entry name" value="FN3_sf"/>
</dbReference>
<dbReference type="GO" id="GO:0005524">
    <property type="term" value="F:ATP binding"/>
    <property type="evidence" value="ECO:0007669"/>
    <property type="project" value="UniProtKB-UniRule"/>
</dbReference>
<evidence type="ECO:0000256" key="5">
    <source>
        <dbReference type="ARBA" id="ARBA00022685"/>
    </source>
</evidence>
<keyword evidence="16" id="KW-1015">Disulfide bond</keyword>
<dbReference type="Gene3D" id="2.60.40.10">
    <property type="entry name" value="Immunoglobulins"/>
    <property type="match status" value="3"/>
</dbReference>
<evidence type="ECO:0000259" key="26">
    <source>
        <dbReference type="PROSITE" id="PS50011"/>
    </source>
</evidence>
<dbReference type="GO" id="GO:0005899">
    <property type="term" value="C:insulin receptor complex"/>
    <property type="evidence" value="ECO:0007669"/>
    <property type="project" value="TreeGrafter"/>
</dbReference>
<dbReference type="GO" id="GO:0030424">
    <property type="term" value="C:axon"/>
    <property type="evidence" value="ECO:0007669"/>
    <property type="project" value="TreeGrafter"/>
</dbReference>
<dbReference type="GeneID" id="108740223"/>
<keyword evidence="12 21" id="KW-0067">ATP-binding</keyword>
<dbReference type="InterPro" id="IPR009030">
    <property type="entry name" value="Growth_fac_rcpt_cys_sf"/>
</dbReference>
<dbReference type="GO" id="GO:0043560">
    <property type="term" value="F:insulin receptor substrate binding"/>
    <property type="evidence" value="ECO:0007669"/>
    <property type="project" value="TreeGrafter"/>
</dbReference>
<dbReference type="InterPro" id="IPR050122">
    <property type="entry name" value="RTK"/>
</dbReference>
<dbReference type="SMART" id="SM00219">
    <property type="entry name" value="TyrKc"/>
    <property type="match status" value="1"/>
</dbReference>
<evidence type="ECO:0000256" key="25">
    <source>
        <dbReference type="SAM" id="SignalP"/>
    </source>
</evidence>
<dbReference type="SMART" id="SM00060">
    <property type="entry name" value="FN3"/>
    <property type="match status" value="3"/>
</dbReference>
<evidence type="ECO:0000256" key="14">
    <source>
        <dbReference type="ARBA" id="ARBA00023136"/>
    </source>
</evidence>
<keyword evidence="5" id="KW-0165">Cleavage on pair of basic residues</keyword>
<dbReference type="InterPro" id="IPR008266">
    <property type="entry name" value="Tyr_kinase_AS"/>
</dbReference>
<dbReference type="InterPro" id="IPR000719">
    <property type="entry name" value="Prot_kinase_dom"/>
</dbReference>
<dbReference type="InParanoid" id="A0A1W4X1J6"/>
<dbReference type="SUPFAM" id="SSF52058">
    <property type="entry name" value="L domain-like"/>
    <property type="match status" value="2"/>
</dbReference>
<dbReference type="PANTHER" id="PTHR24416:SF525">
    <property type="entry name" value="INSULIN-LIKE RECEPTOR"/>
    <property type="match status" value="1"/>
</dbReference>
<keyword evidence="19" id="KW-0464">Manganese</keyword>
<evidence type="ECO:0000256" key="20">
    <source>
        <dbReference type="ARBA" id="ARBA00051243"/>
    </source>
</evidence>
<dbReference type="FunFam" id="1.10.510.10:FF:000528">
    <property type="entry name" value="Tyrosine-protein kinase receptor"/>
    <property type="match status" value="1"/>
</dbReference>
<dbReference type="Pfam" id="PF00041">
    <property type="entry name" value="fn3"/>
    <property type="match status" value="1"/>
</dbReference>
<feature type="domain" description="Protein kinase" evidence="26">
    <location>
        <begin position="942"/>
        <end position="1203"/>
    </location>
</feature>
<evidence type="ECO:0000256" key="3">
    <source>
        <dbReference type="ARBA" id="ARBA00022553"/>
    </source>
</evidence>
<dbReference type="InterPro" id="IPR002011">
    <property type="entry name" value="Tyr_kinase_rcpt_2_CS"/>
</dbReference>
<evidence type="ECO:0000256" key="23">
    <source>
        <dbReference type="SAM" id="MobiDB-lite"/>
    </source>
</evidence>
<evidence type="ECO:0000256" key="11">
    <source>
        <dbReference type="ARBA" id="ARBA00022777"/>
    </source>
</evidence>
<dbReference type="RefSeq" id="XP_018329959.1">
    <property type="nucleotide sequence ID" value="XM_018474457.2"/>
</dbReference>
<dbReference type="GO" id="GO:0046872">
    <property type="term" value="F:metal ion binding"/>
    <property type="evidence" value="ECO:0007669"/>
    <property type="project" value="UniProtKB-KW"/>
</dbReference>
<dbReference type="GO" id="GO:0005009">
    <property type="term" value="F:insulin receptor activity"/>
    <property type="evidence" value="ECO:0007669"/>
    <property type="project" value="TreeGrafter"/>
</dbReference>
<evidence type="ECO:0000256" key="24">
    <source>
        <dbReference type="SAM" id="Phobius"/>
    </source>
</evidence>
<dbReference type="Gene3D" id="3.30.200.20">
    <property type="entry name" value="Phosphorylase Kinase, domain 1"/>
    <property type="match status" value="1"/>
</dbReference>
<comment type="subcellular location">
    <subcellularLocation>
        <location evidence="2">Membrane</location>
        <topology evidence="2">Single-pass type I membrane protein</topology>
    </subcellularLocation>
</comment>
<dbReference type="CDD" id="cd05032">
    <property type="entry name" value="PTKc_InsR_like"/>
    <property type="match status" value="1"/>
</dbReference>
<dbReference type="InterPro" id="IPR011009">
    <property type="entry name" value="Kinase-like_dom_sf"/>
</dbReference>
<evidence type="ECO:0000259" key="27">
    <source>
        <dbReference type="PROSITE" id="PS50853"/>
    </source>
</evidence>
<dbReference type="EC" id="2.7.10.1" evidence="22"/>
<dbReference type="PANTHER" id="PTHR24416">
    <property type="entry name" value="TYROSINE-PROTEIN KINASE RECEPTOR"/>
    <property type="match status" value="1"/>
</dbReference>
<evidence type="ECO:0000256" key="17">
    <source>
        <dbReference type="ARBA" id="ARBA00023170"/>
    </source>
</evidence>
<dbReference type="PROSITE" id="PS00107">
    <property type="entry name" value="PROTEIN_KINASE_ATP"/>
    <property type="match status" value="1"/>
</dbReference>
<dbReference type="PRINTS" id="PR00109">
    <property type="entry name" value="TYRKINASE"/>
</dbReference>
<evidence type="ECO:0000256" key="19">
    <source>
        <dbReference type="ARBA" id="ARBA00023211"/>
    </source>
</evidence>
<evidence type="ECO:0000256" key="15">
    <source>
        <dbReference type="ARBA" id="ARBA00023137"/>
    </source>
</evidence>
<evidence type="ECO:0000256" key="9">
    <source>
        <dbReference type="ARBA" id="ARBA00022737"/>
    </source>
</evidence>
<dbReference type="GO" id="GO:0042593">
    <property type="term" value="P:glucose homeostasis"/>
    <property type="evidence" value="ECO:0007669"/>
    <property type="project" value="TreeGrafter"/>
</dbReference>
<evidence type="ECO:0000256" key="2">
    <source>
        <dbReference type="ARBA" id="ARBA00004479"/>
    </source>
</evidence>
<feature type="domain" description="Fibronectin type-III" evidence="27">
    <location>
        <begin position="777"/>
        <end position="878"/>
    </location>
</feature>
<dbReference type="KEGG" id="apln:108740223"/>
<dbReference type="Gene3D" id="2.10.220.10">
    <property type="entry name" value="Hormone Receptor, Insulin-like Growth Factor Receptor 1, Chain A, domain 2"/>
    <property type="match status" value="1"/>
</dbReference>
<dbReference type="InterPro" id="IPR001245">
    <property type="entry name" value="Ser-Thr/Tyr_kinase_cat_dom"/>
</dbReference>
<evidence type="ECO:0000256" key="1">
    <source>
        <dbReference type="ARBA" id="ARBA00001936"/>
    </source>
</evidence>
<keyword evidence="17 22" id="KW-0675">Receptor</keyword>
<comment type="similarity">
    <text evidence="22">Belongs to the protein kinase superfamily. Tyr protein kinase family. Insulin receptor subfamily.</text>
</comment>
<dbReference type="InterPro" id="IPR013783">
    <property type="entry name" value="Ig-like_fold"/>
</dbReference>
<feature type="chain" id="PRO_5010714514" description="Tyrosine-protein kinase receptor" evidence="25">
    <location>
        <begin position="20"/>
        <end position="1284"/>
    </location>
</feature>
<feature type="region of interest" description="Disordered" evidence="23">
    <location>
        <begin position="1245"/>
        <end position="1284"/>
    </location>
</feature>
<dbReference type="InterPro" id="IPR003961">
    <property type="entry name" value="FN3_dom"/>
</dbReference>
<dbReference type="PROSITE" id="PS50011">
    <property type="entry name" value="PROTEIN_KINASE_DOM"/>
    <property type="match status" value="1"/>
</dbReference>
<keyword evidence="4" id="KW-0808">Transferase</keyword>
<dbReference type="SUPFAM" id="SSF49265">
    <property type="entry name" value="Fibronectin type III"/>
    <property type="match status" value="2"/>
</dbReference>
<accession>A0A1W4X1J6</accession>
<dbReference type="InterPro" id="IPR036941">
    <property type="entry name" value="Rcpt_L-dom_sf"/>
</dbReference>
<feature type="binding site" evidence="21">
    <location>
        <position position="971"/>
    </location>
    <ligand>
        <name>ATP</name>
        <dbReference type="ChEBI" id="CHEBI:30616"/>
    </ligand>
</feature>
<dbReference type="Proteomes" id="UP000192223">
    <property type="component" value="Unplaced"/>
</dbReference>
<evidence type="ECO:0000256" key="10">
    <source>
        <dbReference type="ARBA" id="ARBA00022741"/>
    </source>
</evidence>
<evidence type="ECO:0000313" key="28">
    <source>
        <dbReference type="Proteomes" id="UP000192223"/>
    </source>
</evidence>
<feature type="signal peptide" evidence="25">
    <location>
        <begin position="1"/>
        <end position="19"/>
    </location>
</feature>
<dbReference type="PROSITE" id="PS00109">
    <property type="entry name" value="PROTEIN_KINASE_TYR"/>
    <property type="match status" value="1"/>
</dbReference>
<comment type="cofactor">
    <cofactor evidence="1">
        <name>Mn(2+)</name>
        <dbReference type="ChEBI" id="CHEBI:29035"/>
    </cofactor>
</comment>
<keyword evidence="8 25" id="KW-0732">Signal</keyword>
<dbReference type="PROSITE" id="PS00239">
    <property type="entry name" value="RECEPTOR_TYR_KIN_II"/>
    <property type="match status" value="1"/>
</dbReference>
<dbReference type="STRING" id="224129.A0A1W4X1J6"/>
<keyword evidence="15" id="KW-0829">Tyrosine-protein kinase</keyword>
<reference evidence="29" key="1">
    <citation type="submission" date="2025-08" db="UniProtKB">
        <authorList>
            <consortium name="RefSeq"/>
        </authorList>
    </citation>
    <scope>IDENTIFICATION</scope>
    <source>
        <tissue evidence="29">Entire body</tissue>
    </source>
</reference>
<gene>
    <name evidence="29" type="primary">LOC108740223</name>
</gene>
<dbReference type="SUPFAM" id="SSF57184">
    <property type="entry name" value="Growth factor receptor domain"/>
    <property type="match status" value="1"/>
</dbReference>
<feature type="transmembrane region" description="Helical" evidence="24">
    <location>
        <begin position="883"/>
        <end position="906"/>
    </location>
</feature>
<sequence length="1284" mass="146080">MPRVCFALAVLVLVNFIEGSSDSVYCLDMDIRVSVTSFEALRGCKVIVGNLQIVLYELATSKDFENLTFPELVEVKGYVLFYRVYGLQSLSKLFPNLSIIRGNTLLRDYSLIFFEMPDLMEIGLKSLVYMPRGKIYIQRCPKLCHIDTVDWTAIGTEHPTVMITADEADVMRNRKPCSTTCPSNCKTGHCWNENVCQITRSKSCPNDCSICTEESKSIATNSCMSCNYLTDNGLCVRSCPRNKFLHTLLYTCVTEKECTSILDNTWWTFQQKCINSCPQGFKSIPIEQGGCESCHGRCEKWCHADPENDFVILVDTTSEAQKLGGCTHINGSLSIRIDTKSLAEELVNHLGKVEEITGFLKVSRSYHITSLMFLKSLKVIHGRVVDNRRHSLVIYENQNLRELWNWNKFSLAIKNGTISFHYNPQLCLKEIEKLAEMTNLTGTYTDIDVTPDSNGDKTACNYVDLHAKYTDLNPTNVTLKWDHFRLHENDSLINYAVYYMERDATVMTTSDAQDECSGEGWNSVFVSSNTAVISNLEPFTEYAFYIKMYVSIPSHGGQTNVTYFRTAPDDPSQPREIVTEAINSSTIRIKWLPPLYPNGNLSHYHVLGFLEPDDPKFIAQRDYCLYPPEDTGKQPVLVQNSSLINSTKNVGDCNCSIETAKITKEEFDVLCDSIVSVYSGNESLINSGSCKRFMYIQENRDLYRNYQSGPVKAEDYRKEDHYIDRIVPANETNLDISGLRRFSMYVFLISACNPDYKGKPQCSSPILVFKRTSKDEKSDDIRPDPVVTVEGSNVVLKWQQPRSPNSIIVAYRIEHKKTDIENTKPAYKCVTADNHIRNGNTYTIKNLLPGEYTVRVKAISLAGAGNFGNLYKFEIDDDSKPRLWIIPFMLIILTVLILLLLLYAWYKRKHKMDMLHLIASINPDYAGPVYVEDEWEIDREDVEILNPLGKGTFGMVYNGRIKSKNLDCAIKTVNESAKMHDRMEFLNEAAVMKAFSDAHHVVKLYGVVSRGNIPLVIMELMQRGDLKSYLRRSRDSSNSINCAEMYRMATEIADGMAYLAAKKFVHRDLAARNCMVSADRTVKIGDFGMTRDIYETDYYRKESRGLLPVRWMAPESLADGIFTSDSDVWSYGVVLWEMATLAEQPYQGLANEQVLQFVIAKGTLDRPPDCPDLLYEIMVACWKWRPYNRPQFIDIVQKLESHVGQNFRLVSFYHSREGEEFRLNSKERVQNMPALGVRIDQNSGVHWTSTSDDEVSISSDQPSELLSYSHQRQTQSPSGSSNLQ</sequence>
<keyword evidence="7" id="KW-0479">Metal-binding</keyword>
<dbReference type="Gene3D" id="3.80.20.20">
    <property type="entry name" value="Receptor L-domain"/>
    <property type="match status" value="2"/>
</dbReference>
<protein>
    <recommendedName>
        <fullName evidence="22">Tyrosine-protein kinase receptor</fullName>
        <ecNumber evidence="22">2.7.10.1</ecNumber>
    </recommendedName>
</protein>
<organism evidence="28 29">
    <name type="scientific">Agrilus planipennis</name>
    <name type="common">Emerald ash borer</name>
    <name type="synonym">Agrilus marcopoli</name>
    <dbReference type="NCBI Taxonomy" id="224129"/>
    <lineage>
        <taxon>Eukaryota</taxon>
        <taxon>Metazoa</taxon>
        <taxon>Ecdysozoa</taxon>
        <taxon>Arthropoda</taxon>
        <taxon>Hexapoda</taxon>
        <taxon>Insecta</taxon>
        <taxon>Pterygota</taxon>
        <taxon>Neoptera</taxon>
        <taxon>Endopterygota</taxon>
        <taxon>Coleoptera</taxon>
        <taxon>Polyphaga</taxon>
        <taxon>Elateriformia</taxon>
        <taxon>Buprestoidea</taxon>
        <taxon>Buprestidae</taxon>
        <taxon>Agrilinae</taxon>
        <taxon>Agrilus</taxon>
    </lineage>
</organism>
<name>A0A1W4X1J6_AGRPL</name>
<keyword evidence="10 21" id="KW-0547">Nucleotide-binding</keyword>
<dbReference type="InterPro" id="IPR020635">
    <property type="entry name" value="Tyr_kinase_cat_dom"/>
</dbReference>
<keyword evidence="28" id="KW-1185">Reference proteome</keyword>
<dbReference type="Pfam" id="PF01030">
    <property type="entry name" value="Recep_L_domain"/>
    <property type="match status" value="2"/>
</dbReference>
<evidence type="ECO:0000313" key="29">
    <source>
        <dbReference type="RefSeq" id="XP_018329959.1"/>
    </source>
</evidence>
<keyword evidence="11" id="KW-0418">Kinase</keyword>
<dbReference type="InterPro" id="IPR006211">
    <property type="entry name" value="Furin-like_Cys-rich_dom"/>
</dbReference>
<evidence type="ECO:0000256" key="22">
    <source>
        <dbReference type="RuleBase" id="RU000312"/>
    </source>
</evidence>
<comment type="catalytic activity">
    <reaction evidence="20 22">
        <text>L-tyrosyl-[protein] + ATP = O-phospho-L-tyrosyl-[protein] + ADP + H(+)</text>
        <dbReference type="Rhea" id="RHEA:10596"/>
        <dbReference type="Rhea" id="RHEA-COMP:10136"/>
        <dbReference type="Rhea" id="RHEA-COMP:20101"/>
        <dbReference type="ChEBI" id="CHEBI:15378"/>
        <dbReference type="ChEBI" id="CHEBI:30616"/>
        <dbReference type="ChEBI" id="CHEBI:46858"/>
        <dbReference type="ChEBI" id="CHEBI:61978"/>
        <dbReference type="ChEBI" id="CHEBI:456216"/>
        <dbReference type="EC" id="2.7.10.1"/>
    </reaction>
</comment>